<dbReference type="AlphaFoldDB" id="A0A395MPL5"/>
<evidence type="ECO:0000256" key="1">
    <source>
        <dbReference type="SAM" id="MobiDB-lite"/>
    </source>
</evidence>
<feature type="compositionally biased region" description="Low complexity" evidence="1">
    <location>
        <begin position="260"/>
        <end position="274"/>
    </location>
</feature>
<accession>A0A395MPL5</accession>
<dbReference type="EMBL" id="PXXK01000157">
    <property type="protein sequence ID" value="RFN49891.1"/>
    <property type="molecule type" value="Genomic_DNA"/>
</dbReference>
<keyword evidence="3" id="KW-1185">Reference proteome</keyword>
<evidence type="ECO:0000313" key="2">
    <source>
        <dbReference type="EMBL" id="RFN49891.1"/>
    </source>
</evidence>
<gene>
    <name evidence="2" type="ORF">FIE12Z_5878</name>
</gene>
<name>A0A395MPL5_9HYPO</name>
<feature type="region of interest" description="Disordered" evidence="1">
    <location>
        <begin position="38"/>
        <end position="114"/>
    </location>
</feature>
<evidence type="ECO:0000313" key="3">
    <source>
        <dbReference type="Proteomes" id="UP000265631"/>
    </source>
</evidence>
<feature type="compositionally biased region" description="Low complexity" evidence="1">
    <location>
        <begin position="40"/>
        <end position="65"/>
    </location>
</feature>
<comment type="caution">
    <text evidence="2">The sequence shown here is derived from an EMBL/GenBank/DDBJ whole genome shotgun (WGS) entry which is preliminary data.</text>
</comment>
<sequence length="477" mass="50893">MSSHNYGIAREDRAEVAVARQGWDDFFKRIETENQYQYVPGSSPIKISSSIPPSLSNSASSTPESDIAQSEGKRKPSAFGSHIAQSERREKQAKRADTPISTPDEEEHASENFDDPTKFCPERCLFCVRIFKTFDQNLNHMKYGHRFIIPVEGGLSPRAMSPVALIHYLHLKKNNDPPALLGALCGLKREPTSERFSHALNRAIDRREQGDFIEEYRRMFQTGISLAFALGAAAGPCKRSASVTVGSSISLEPSEASTLSATSSADSSSLQPTSFSATESIPTTTDTATVYITSSVTSDAATSSTIAPTSTSSPVLGAFNAIGQGGGASNTPARLPPPQYVTITLGEDNPSGVGAGVFSIEAATGALFVDGSRICGIYSGSQSALVYSCSTPLRTNEAPITCDQGQTDGGALKCSAPIMDCIEDFNDDNDPVCYATGGVWTQFMGFQLFSNYFLLRIGSQAAATGSYVPISLMIQAL</sequence>
<proteinExistence type="predicted"/>
<feature type="region of interest" description="Disordered" evidence="1">
    <location>
        <begin position="260"/>
        <end position="280"/>
    </location>
</feature>
<dbReference type="Proteomes" id="UP000265631">
    <property type="component" value="Unassembled WGS sequence"/>
</dbReference>
<organism evidence="2 3">
    <name type="scientific">Fusarium flagelliforme</name>
    <dbReference type="NCBI Taxonomy" id="2675880"/>
    <lineage>
        <taxon>Eukaryota</taxon>
        <taxon>Fungi</taxon>
        <taxon>Dikarya</taxon>
        <taxon>Ascomycota</taxon>
        <taxon>Pezizomycotina</taxon>
        <taxon>Sordariomycetes</taxon>
        <taxon>Hypocreomycetidae</taxon>
        <taxon>Hypocreales</taxon>
        <taxon>Nectriaceae</taxon>
        <taxon>Fusarium</taxon>
        <taxon>Fusarium incarnatum-equiseti species complex</taxon>
    </lineage>
</organism>
<feature type="compositionally biased region" description="Basic and acidic residues" evidence="1">
    <location>
        <begin position="85"/>
        <end position="97"/>
    </location>
</feature>
<reference evidence="2 3" key="1">
    <citation type="journal article" date="2018" name="PLoS Pathog.">
        <title>Evolution of structural diversity of trichothecenes, a family of toxins produced by plant pathogenic and entomopathogenic fungi.</title>
        <authorList>
            <person name="Proctor R.H."/>
            <person name="McCormick S.P."/>
            <person name="Kim H.S."/>
            <person name="Cardoza R.E."/>
            <person name="Stanley A.M."/>
            <person name="Lindo L."/>
            <person name="Kelly A."/>
            <person name="Brown D.W."/>
            <person name="Lee T."/>
            <person name="Vaughan M.M."/>
            <person name="Alexander N.J."/>
            <person name="Busman M."/>
            <person name="Gutierrez S."/>
        </authorList>
    </citation>
    <scope>NUCLEOTIDE SEQUENCE [LARGE SCALE GENOMIC DNA]</scope>
    <source>
        <strain evidence="2 3">NRRL 13405</strain>
    </source>
</reference>
<protein>
    <submittedName>
        <fullName evidence="2">Tri15-like protein</fullName>
    </submittedName>
</protein>